<dbReference type="PANTHER" id="PTHR33909:SF1">
    <property type="entry name" value="SEC TRANSLOCON ACCESSORY COMPLEX SUBUNIT YAJC"/>
    <property type="match status" value="1"/>
</dbReference>
<keyword evidence="2" id="KW-0813">Transport</keyword>
<dbReference type="PANTHER" id="PTHR33909">
    <property type="entry name" value="SEC TRANSLOCON ACCESSORY COMPLEX SUBUNIT YAJC"/>
    <property type="match status" value="1"/>
</dbReference>
<protein>
    <recommendedName>
        <fullName evidence="11">Preprotein translocase subunit YajC</fullName>
    </recommendedName>
</protein>
<reference evidence="10" key="1">
    <citation type="submission" date="2018-05" db="EMBL/GenBank/DDBJ databases">
        <authorList>
            <person name="Lanie J.A."/>
            <person name="Ng W.-L."/>
            <person name="Kazmierczak K.M."/>
            <person name="Andrzejewski T.M."/>
            <person name="Davidsen T.M."/>
            <person name="Wayne K.J."/>
            <person name="Tettelin H."/>
            <person name="Glass J.I."/>
            <person name="Rusch D."/>
            <person name="Podicherti R."/>
            <person name="Tsui H.-C.T."/>
            <person name="Winkler M.E."/>
        </authorList>
    </citation>
    <scope>NUCLEOTIDE SEQUENCE</scope>
</reference>
<dbReference type="GO" id="GO:0015031">
    <property type="term" value="P:protein transport"/>
    <property type="evidence" value="ECO:0007669"/>
    <property type="project" value="UniProtKB-KW"/>
</dbReference>
<name>A0A381NMD1_9ZZZZ</name>
<feature type="non-terminal residue" evidence="10">
    <location>
        <position position="1"/>
    </location>
</feature>
<evidence type="ECO:0000256" key="4">
    <source>
        <dbReference type="ARBA" id="ARBA00022692"/>
    </source>
</evidence>
<evidence type="ECO:0008006" key="11">
    <source>
        <dbReference type="Google" id="ProtNLM"/>
    </source>
</evidence>
<dbReference type="PRINTS" id="PR01853">
    <property type="entry name" value="YAJCTRNLCASE"/>
</dbReference>
<keyword evidence="8 9" id="KW-0472">Membrane</keyword>
<feature type="transmembrane region" description="Helical" evidence="9">
    <location>
        <begin position="12"/>
        <end position="33"/>
    </location>
</feature>
<organism evidence="10">
    <name type="scientific">marine metagenome</name>
    <dbReference type="NCBI Taxonomy" id="408172"/>
    <lineage>
        <taxon>unclassified sequences</taxon>
        <taxon>metagenomes</taxon>
        <taxon>ecological metagenomes</taxon>
    </lineage>
</organism>
<evidence type="ECO:0000313" key="10">
    <source>
        <dbReference type="EMBL" id="SUZ55751.1"/>
    </source>
</evidence>
<keyword evidence="7" id="KW-0811">Translocation</keyword>
<evidence type="ECO:0000256" key="2">
    <source>
        <dbReference type="ARBA" id="ARBA00022448"/>
    </source>
</evidence>
<sequence length="99" mass="10876">VRAFLMMAQGQSAWASFVPLLIMLGIFYFLLIAPMRKRQKQQDQMIKDLKSGDTVLTVGGIYGTIVGIKDDRLTLRIADQVKVNVAKSSISGLDTSATN</sequence>
<keyword evidence="4 9" id="KW-0812">Transmembrane</keyword>
<evidence type="ECO:0000256" key="5">
    <source>
        <dbReference type="ARBA" id="ARBA00022927"/>
    </source>
</evidence>
<keyword evidence="3" id="KW-1003">Cell membrane</keyword>
<dbReference type="EMBL" id="UINC01000459">
    <property type="protein sequence ID" value="SUZ55751.1"/>
    <property type="molecule type" value="Genomic_DNA"/>
</dbReference>
<evidence type="ECO:0000256" key="8">
    <source>
        <dbReference type="ARBA" id="ARBA00023136"/>
    </source>
</evidence>
<proteinExistence type="predicted"/>
<dbReference type="NCBIfam" id="TIGR00739">
    <property type="entry name" value="yajC"/>
    <property type="match status" value="1"/>
</dbReference>
<evidence type="ECO:0000256" key="7">
    <source>
        <dbReference type="ARBA" id="ARBA00023010"/>
    </source>
</evidence>
<keyword evidence="6 9" id="KW-1133">Transmembrane helix</keyword>
<dbReference type="InterPro" id="IPR003849">
    <property type="entry name" value="Preprotein_translocase_YajC"/>
</dbReference>
<evidence type="ECO:0000256" key="9">
    <source>
        <dbReference type="SAM" id="Phobius"/>
    </source>
</evidence>
<dbReference type="GO" id="GO:0005886">
    <property type="term" value="C:plasma membrane"/>
    <property type="evidence" value="ECO:0007669"/>
    <property type="project" value="UniProtKB-SubCell"/>
</dbReference>
<gene>
    <name evidence="10" type="ORF">METZ01_LOCUS8605</name>
</gene>
<dbReference type="AlphaFoldDB" id="A0A381NMD1"/>
<dbReference type="Pfam" id="PF02699">
    <property type="entry name" value="YajC"/>
    <property type="match status" value="1"/>
</dbReference>
<accession>A0A381NMD1</accession>
<evidence type="ECO:0000256" key="3">
    <source>
        <dbReference type="ARBA" id="ARBA00022475"/>
    </source>
</evidence>
<keyword evidence="5" id="KW-0653">Protein transport</keyword>
<dbReference type="SMART" id="SM01323">
    <property type="entry name" value="YajC"/>
    <property type="match status" value="1"/>
</dbReference>
<comment type="subcellular location">
    <subcellularLocation>
        <location evidence="1">Cell membrane</location>
        <topology evidence="1">Single-pass membrane protein</topology>
    </subcellularLocation>
</comment>
<evidence type="ECO:0000256" key="6">
    <source>
        <dbReference type="ARBA" id="ARBA00022989"/>
    </source>
</evidence>
<evidence type="ECO:0000256" key="1">
    <source>
        <dbReference type="ARBA" id="ARBA00004162"/>
    </source>
</evidence>